<reference evidence="4 5" key="1">
    <citation type="submission" date="2018-08" db="EMBL/GenBank/DDBJ databases">
        <title>Genomic Encyclopedia of Archaeal and Bacterial Type Strains, Phase II (KMG-II): from individual species to whole genera.</title>
        <authorList>
            <person name="Goeker M."/>
        </authorList>
    </citation>
    <scope>NUCLEOTIDE SEQUENCE [LARGE SCALE GENOMIC DNA]</scope>
    <source>
        <strain evidence="4 5">ATCC 27112</strain>
    </source>
</reference>
<dbReference type="PANTHER" id="PTHR30461:SF23">
    <property type="entry name" value="DNA RECOMBINASE-RELATED"/>
    <property type="match status" value="1"/>
</dbReference>
<evidence type="ECO:0000259" key="3">
    <source>
        <dbReference type="PROSITE" id="PS51737"/>
    </source>
</evidence>
<dbReference type="PROSITE" id="PS51737">
    <property type="entry name" value="RECOMBINASE_DNA_BIND"/>
    <property type="match status" value="1"/>
</dbReference>
<dbReference type="InterPro" id="IPR050639">
    <property type="entry name" value="SSR_resolvase"/>
</dbReference>
<evidence type="ECO:0000313" key="5">
    <source>
        <dbReference type="Proteomes" id="UP000266506"/>
    </source>
</evidence>
<dbReference type="InterPro" id="IPR011109">
    <property type="entry name" value="DNA_bind_recombinase_dom"/>
</dbReference>
<evidence type="ECO:0000259" key="2">
    <source>
        <dbReference type="PROSITE" id="PS51736"/>
    </source>
</evidence>
<gene>
    <name evidence="4" type="ORF">EI71_00674</name>
</gene>
<evidence type="ECO:0000256" key="1">
    <source>
        <dbReference type="SAM" id="Coils"/>
    </source>
</evidence>
<dbReference type="SMART" id="SM00857">
    <property type="entry name" value="Resolvase"/>
    <property type="match status" value="1"/>
</dbReference>
<keyword evidence="5" id="KW-1185">Reference proteome</keyword>
<dbReference type="RefSeq" id="WP_119015841.1">
    <property type="nucleotide sequence ID" value="NZ_QXEV01000005.1"/>
</dbReference>
<dbReference type="GO" id="GO:0003677">
    <property type="term" value="F:DNA binding"/>
    <property type="evidence" value="ECO:0007669"/>
    <property type="project" value="InterPro"/>
</dbReference>
<protein>
    <submittedName>
        <fullName evidence="4">DNA invertase Pin-like site-specific DNA recombinase</fullName>
    </submittedName>
</protein>
<dbReference type="PANTHER" id="PTHR30461">
    <property type="entry name" value="DNA-INVERTASE FROM LAMBDOID PROPHAGE"/>
    <property type="match status" value="1"/>
</dbReference>
<dbReference type="OrthoDB" id="40320at2"/>
<dbReference type="Pfam" id="PF00239">
    <property type="entry name" value="Resolvase"/>
    <property type="match status" value="1"/>
</dbReference>
<dbReference type="InParanoid" id="A0A397S595"/>
<feature type="coiled-coil region" evidence="1">
    <location>
        <begin position="414"/>
        <end position="486"/>
    </location>
</feature>
<dbReference type="GO" id="GO:0000150">
    <property type="term" value="F:DNA strand exchange activity"/>
    <property type="evidence" value="ECO:0007669"/>
    <property type="project" value="InterPro"/>
</dbReference>
<dbReference type="InterPro" id="IPR036162">
    <property type="entry name" value="Resolvase-like_N_sf"/>
</dbReference>
<accession>A0A397S595</accession>
<name>A0A397S595_9MOLU</name>
<dbReference type="AlphaFoldDB" id="A0A397S595"/>
<organism evidence="4 5">
    <name type="scientific">Anaeroplasma bactoclasticum</name>
    <dbReference type="NCBI Taxonomy" id="2088"/>
    <lineage>
        <taxon>Bacteria</taxon>
        <taxon>Bacillati</taxon>
        <taxon>Mycoplasmatota</taxon>
        <taxon>Mollicutes</taxon>
        <taxon>Anaeroplasmatales</taxon>
        <taxon>Anaeroplasmataceae</taxon>
        <taxon>Anaeroplasma</taxon>
    </lineage>
</organism>
<dbReference type="InterPro" id="IPR038109">
    <property type="entry name" value="DNA_bind_recomb_sf"/>
</dbReference>
<dbReference type="CDD" id="cd00338">
    <property type="entry name" value="Ser_Recombinase"/>
    <property type="match status" value="1"/>
</dbReference>
<dbReference type="Proteomes" id="UP000266506">
    <property type="component" value="Unassembled WGS sequence"/>
</dbReference>
<dbReference type="SUPFAM" id="SSF53041">
    <property type="entry name" value="Resolvase-like"/>
    <property type="match status" value="1"/>
</dbReference>
<dbReference type="Gene3D" id="3.40.50.1390">
    <property type="entry name" value="Resolvase, N-terminal catalytic domain"/>
    <property type="match status" value="1"/>
</dbReference>
<dbReference type="PROSITE" id="PS51736">
    <property type="entry name" value="RECOMBINASES_3"/>
    <property type="match status" value="1"/>
</dbReference>
<comment type="caution">
    <text evidence="4">The sequence shown here is derived from an EMBL/GenBank/DDBJ whole genome shotgun (WGS) entry which is preliminary data.</text>
</comment>
<proteinExistence type="predicted"/>
<dbReference type="EMBL" id="QXEV01000005">
    <property type="protein sequence ID" value="RIA77891.1"/>
    <property type="molecule type" value="Genomic_DNA"/>
</dbReference>
<sequence length="616" mass="71019">MVVEKIKATPTLYGRKQEQTQKLKVAAYCRVSTDTEDQMNSYNSQMSYYKDLITKNKEYEFVGIYADPGITGTSTAKREEFQRMIADAKNKKIDLILTKSISRFARNTLDTLKYVRMLKEVGVAVKFEEENINTVSMDGELLLTILSSVAQQEVQNISANVKKGLDMKMQRGELVGFNGCLGYNYDIEKKTLTVNPEEAVVVKYIFKRYIDGLGTHMIAKELMKLGYKTKKGNTRWSSSTVGDILKNVKYKGDLVLGKTYTLDPISKKRYDNTGQSDMYYIKNHHEPIIDSDTFDLVQELIKKKRDYAFRRNPEDYDLPRMPYKRKYAFTGLTYCNYCGSRLMKRVVFAGTRNEKQVWCCSNHIRNGAPACPDARNIEQKVIEEAFVKSFNMLAKSSAKDIDEFIGEVSFALSGKDYTKRLKEISERKNKIERKKNNLLEMRSDDLITKEELYQKMSSINQELEALNKEEAEINSLDKSNNSFREKAMDFKNTLMNSNLLESFDRTIFESSVDRVIIGTDSDSNGITLVYKPEYSTDERKFDGKYGPINFNMITHFCCENAEETNDALKYINSDMKEMFTFNLPYEHFTFLPDSEGYSTAKVLKHTVPVRIMMATK</sequence>
<feature type="domain" description="Recombinase" evidence="3">
    <location>
        <begin position="182"/>
        <end position="307"/>
    </location>
</feature>
<evidence type="ECO:0000313" key="4">
    <source>
        <dbReference type="EMBL" id="RIA77891.1"/>
    </source>
</evidence>
<dbReference type="InterPro" id="IPR025827">
    <property type="entry name" value="Zn_ribbon_recom_dom"/>
</dbReference>
<dbReference type="Gene3D" id="3.90.1750.20">
    <property type="entry name" value="Putative Large Serine Recombinase, Chain B, Domain 2"/>
    <property type="match status" value="1"/>
</dbReference>
<keyword evidence="1" id="KW-0175">Coiled coil</keyword>
<dbReference type="Pfam" id="PF13408">
    <property type="entry name" value="Zn_ribbon_recom"/>
    <property type="match status" value="1"/>
</dbReference>
<dbReference type="InterPro" id="IPR006119">
    <property type="entry name" value="Resolv_N"/>
</dbReference>
<dbReference type="Pfam" id="PF07508">
    <property type="entry name" value="Recombinase"/>
    <property type="match status" value="1"/>
</dbReference>
<feature type="domain" description="Resolvase/invertase-type recombinase catalytic" evidence="2">
    <location>
        <begin position="24"/>
        <end position="172"/>
    </location>
</feature>